<feature type="chain" id="PRO_5045818497" evidence="1">
    <location>
        <begin position="22"/>
        <end position="326"/>
    </location>
</feature>
<gene>
    <name evidence="2" type="ORF">JBF11_02030</name>
</gene>
<dbReference type="EMBL" id="CP065938">
    <property type="protein sequence ID" value="UWX06117.1"/>
    <property type="molecule type" value="Genomic_DNA"/>
</dbReference>
<proteinExistence type="predicted"/>
<evidence type="ECO:0000256" key="1">
    <source>
        <dbReference type="SAM" id="SignalP"/>
    </source>
</evidence>
<evidence type="ECO:0000313" key="3">
    <source>
        <dbReference type="Proteomes" id="UP001058120"/>
    </source>
</evidence>
<feature type="signal peptide" evidence="1">
    <location>
        <begin position="1"/>
        <end position="21"/>
    </location>
</feature>
<reference evidence="2" key="1">
    <citation type="submission" date="2020-12" db="EMBL/GenBank/DDBJ databases">
        <title>Taurinivorans muris gen. nov., sp. nov., fundamental and realized metabolic niche of a ubiquitous sulfidogenic bacterium in the murine intestine.</title>
        <authorList>
            <person name="Ye H."/>
            <person name="Hanson B.T."/>
            <person name="Loy A."/>
        </authorList>
    </citation>
    <scope>NUCLEOTIDE SEQUENCE</scope>
    <source>
        <strain evidence="2">LT0009</strain>
    </source>
</reference>
<sequence>MKRTLFFALFLGMIPYHSANALTASSETKPFLAANYGERILNTILTKWKKPQIEVTGVTAITIRMAQDGRPYSCEIRHNSSSPDTDNSICRTVAEIGQFPPLEANDTGEIYLSFVHDDKPFLPAAAKQDIKQTVNATEQTISGKEQVDKIKNPIENPIHEIQKNAQVNIDESAITDENALPRQSKINQTVQKQNPETDAAANTASSLPLATKPQPQTMVISREEALQPPSKDLADPAQFIQTYSQDILRQASPKIRIPSNVQGKHQVIARIDVSAEGKLKNAAITKSSANTILDGEILRVLTKEVVYAPLPDKTEQSIWLTFNITK</sequence>
<dbReference type="Pfam" id="PF13103">
    <property type="entry name" value="TonB_2"/>
    <property type="match status" value="2"/>
</dbReference>
<organism evidence="2 3">
    <name type="scientific">Taurinivorans muris</name>
    <dbReference type="NCBI Taxonomy" id="2787751"/>
    <lineage>
        <taxon>Bacteria</taxon>
        <taxon>Pseudomonadati</taxon>
        <taxon>Thermodesulfobacteriota</taxon>
        <taxon>Desulfovibrionia</taxon>
        <taxon>Desulfovibrionales</taxon>
        <taxon>Desulfovibrionaceae</taxon>
        <taxon>Taurinivorans</taxon>
    </lineage>
</organism>
<dbReference type="Proteomes" id="UP001058120">
    <property type="component" value="Chromosome"/>
</dbReference>
<keyword evidence="1" id="KW-0732">Signal</keyword>
<dbReference type="SUPFAM" id="SSF74653">
    <property type="entry name" value="TolA/TonB C-terminal domain"/>
    <property type="match status" value="2"/>
</dbReference>
<accession>A0ABY5Y403</accession>
<protein>
    <submittedName>
        <fullName evidence="2">TonB C-terminal domain-containing protein</fullName>
    </submittedName>
</protein>
<evidence type="ECO:0000313" key="2">
    <source>
        <dbReference type="EMBL" id="UWX06117.1"/>
    </source>
</evidence>
<keyword evidence="3" id="KW-1185">Reference proteome</keyword>
<dbReference type="RefSeq" id="WP_334315718.1">
    <property type="nucleotide sequence ID" value="NZ_CP065938.1"/>
</dbReference>
<dbReference type="Gene3D" id="3.30.1150.10">
    <property type="match status" value="2"/>
</dbReference>
<name>A0ABY5Y403_9BACT</name>